<comment type="caution">
    <text evidence="2">The sequence shown here is derived from an EMBL/GenBank/DDBJ whole genome shotgun (WGS) entry which is preliminary data.</text>
</comment>
<reference evidence="2 3" key="1">
    <citation type="journal article" date="2016" name="Nat. Commun.">
        <title>Thousands of microbial genomes shed light on interconnected biogeochemical processes in an aquifer system.</title>
        <authorList>
            <person name="Anantharaman K."/>
            <person name="Brown C.T."/>
            <person name="Hug L.A."/>
            <person name="Sharon I."/>
            <person name="Castelle C.J."/>
            <person name="Probst A.J."/>
            <person name="Thomas B.C."/>
            <person name="Singh A."/>
            <person name="Wilkins M.J."/>
            <person name="Karaoz U."/>
            <person name="Brodie E.L."/>
            <person name="Williams K.H."/>
            <person name="Hubbard S.S."/>
            <person name="Banfield J.F."/>
        </authorList>
    </citation>
    <scope>NUCLEOTIDE SEQUENCE [LARGE SCALE GENOMIC DNA]</scope>
</reference>
<evidence type="ECO:0000313" key="2">
    <source>
        <dbReference type="EMBL" id="OGZ03421.1"/>
    </source>
</evidence>
<gene>
    <name evidence="2" type="ORF">A2430_01615</name>
</gene>
<evidence type="ECO:0000256" key="1">
    <source>
        <dbReference type="SAM" id="Phobius"/>
    </source>
</evidence>
<dbReference type="EMBL" id="MHLF01000019">
    <property type="protein sequence ID" value="OGZ03421.1"/>
    <property type="molecule type" value="Genomic_DNA"/>
</dbReference>
<feature type="transmembrane region" description="Helical" evidence="1">
    <location>
        <begin position="78"/>
        <end position="97"/>
    </location>
</feature>
<keyword evidence="1" id="KW-1133">Transmembrane helix</keyword>
<keyword evidence="1" id="KW-0472">Membrane</keyword>
<keyword evidence="1" id="KW-0812">Transmembrane</keyword>
<evidence type="ECO:0000313" key="3">
    <source>
        <dbReference type="Proteomes" id="UP000177246"/>
    </source>
</evidence>
<sequence length="205" mass="23471">MMKVWLACLGCFVVFNFASGFWDTTMQFKDCSDQNWKILFSFLFFIFQSIVACCAFLFDIKERRGEENVNYKKSDGVCFSFIFPIFLVSIFLTDFLVDYQAYKNIWRGGEILENTIVEENSFYADVSSVNEGKWLLRHLGYKNVSSGEIKSASGEIQVSGVIPNEEYKIKVFNLGMPVILFSYNMKKEINLTIPWGEIKEGGGGS</sequence>
<dbReference type="AlphaFoldDB" id="A0A1G2CRY1"/>
<accession>A0A1G2CRY1</accession>
<organism evidence="2 3">
    <name type="scientific">Candidatus Liptonbacteria bacterium RIFOXYC1_FULL_36_8</name>
    <dbReference type="NCBI Taxonomy" id="1798655"/>
    <lineage>
        <taxon>Bacteria</taxon>
        <taxon>Candidatus Liptoniibacteriota</taxon>
    </lineage>
</organism>
<proteinExistence type="predicted"/>
<feature type="transmembrane region" description="Helical" evidence="1">
    <location>
        <begin position="36"/>
        <end position="58"/>
    </location>
</feature>
<name>A0A1G2CRY1_9BACT</name>
<protein>
    <submittedName>
        <fullName evidence="2">Uncharacterized protein</fullName>
    </submittedName>
</protein>
<dbReference type="Proteomes" id="UP000177246">
    <property type="component" value="Unassembled WGS sequence"/>
</dbReference>